<accession>A0ABU7FX50</accession>
<evidence type="ECO:0000313" key="2">
    <source>
        <dbReference type="Proteomes" id="UP001333996"/>
    </source>
</evidence>
<comment type="caution">
    <text evidence="1">The sequence shown here is derived from an EMBL/GenBank/DDBJ whole genome shotgun (WGS) entry which is preliminary data.</text>
</comment>
<dbReference type="EMBL" id="JAYWVC010000410">
    <property type="protein sequence ID" value="MED7828523.1"/>
    <property type="molecule type" value="Genomic_DNA"/>
</dbReference>
<organism evidence="1 2">
    <name type="scientific">Streptomyces chiangmaiensis</name>
    <dbReference type="NCBI Taxonomy" id="766497"/>
    <lineage>
        <taxon>Bacteria</taxon>
        <taxon>Bacillati</taxon>
        <taxon>Actinomycetota</taxon>
        <taxon>Actinomycetes</taxon>
        <taxon>Kitasatosporales</taxon>
        <taxon>Streptomycetaceae</taxon>
        <taxon>Streptomyces</taxon>
    </lineage>
</organism>
<gene>
    <name evidence="1" type="ORF">VXC91_43425</name>
</gene>
<sequence>MPSSALRGGRRRLSRETELFSKRAGQCARGRRARRDCSTRLTWVKPLFLWMMYRCGWARRQGGRPFLLSSCCRDRARRLRGGDAQRVPVEWRGHTPSQMNCWPACRSLAERPAAAHVSA</sequence>
<reference evidence="1" key="1">
    <citation type="submission" date="2024-01" db="EMBL/GenBank/DDBJ databases">
        <title>First draft genome sequence data of TA4-1, the type strain of Gram-positive actinobacterium Streptomyces chiangmaiensis.</title>
        <authorList>
            <person name="Yasawong M."/>
            <person name="Nantapong N."/>
        </authorList>
    </citation>
    <scope>NUCLEOTIDE SEQUENCE</scope>
    <source>
        <strain evidence="1">TA4-1</strain>
    </source>
</reference>
<protein>
    <submittedName>
        <fullName evidence="1">DUF4291 family protein</fullName>
    </submittedName>
</protein>
<name>A0ABU7FX50_9ACTN</name>
<dbReference type="Proteomes" id="UP001333996">
    <property type="component" value="Unassembled WGS sequence"/>
</dbReference>
<keyword evidence="2" id="KW-1185">Reference proteome</keyword>
<evidence type="ECO:0000313" key="1">
    <source>
        <dbReference type="EMBL" id="MED7828523.1"/>
    </source>
</evidence>
<proteinExistence type="predicted"/>
<dbReference type="Pfam" id="PF14124">
    <property type="entry name" value="DUF4291"/>
    <property type="match status" value="1"/>
</dbReference>
<dbReference type="InterPro" id="IPR025633">
    <property type="entry name" value="DUF4291"/>
</dbReference>